<evidence type="ECO:0000313" key="17">
    <source>
        <dbReference type="Proteomes" id="UP000007882"/>
    </source>
</evidence>
<evidence type="ECO:0000256" key="5">
    <source>
        <dbReference type="ARBA" id="ARBA00011245"/>
    </source>
</evidence>
<dbReference type="CDD" id="cd09019">
    <property type="entry name" value="galactose_mutarotase_like"/>
    <property type="match status" value="1"/>
</dbReference>
<organism evidence="16 17">
    <name type="scientific">Actinoplanes missouriensis (strain ATCC 14538 / DSM 43046 / CBS 188.64 / JCM 3121 / NBRC 102363 / NCIMB 12654 / NRRL B-3342 / UNCC 431)</name>
    <dbReference type="NCBI Taxonomy" id="512565"/>
    <lineage>
        <taxon>Bacteria</taxon>
        <taxon>Bacillati</taxon>
        <taxon>Actinomycetota</taxon>
        <taxon>Actinomycetes</taxon>
        <taxon>Micromonosporales</taxon>
        <taxon>Micromonosporaceae</taxon>
        <taxon>Actinoplanes</taxon>
    </lineage>
</organism>
<evidence type="ECO:0000256" key="3">
    <source>
        <dbReference type="ARBA" id="ARBA00005028"/>
    </source>
</evidence>
<evidence type="ECO:0000313" key="16">
    <source>
        <dbReference type="EMBL" id="BAL87620.1"/>
    </source>
</evidence>
<evidence type="ECO:0000256" key="12">
    <source>
        <dbReference type="PIRNR" id="PIRNR005096"/>
    </source>
</evidence>
<dbReference type="NCBIfam" id="NF008277">
    <property type="entry name" value="PRK11055.1"/>
    <property type="match status" value="1"/>
</dbReference>
<comment type="subcellular location">
    <subcellularLocation>
        <location evidence="2">Cytoplasm</location>
    </subcellularLocation>
</comment>
<evidence type="ECO:0000256" key="11">
    <source>
        <dbReference type="ARBA" id="ARBA00023277"/>
    </source>
</evidence>
<evidence type="ECO:0000256" key="15">
    <source>
        <dbReference type="PIRSR" id="PIRSR005096-3"/>
    </source>
</evidence>
<protein>
    <recommendedName>
        <fullName evidence="7 12">Aldose 1-epimerase</fullName>
        <ecNumber evidence="6 12">5.1.3.3</ecNumber>
    </recommendedName>
</protein>
<dbReference type="eggNOG" id="COG2017">
    <property type="taxonomic scope" value="Bacteria"/>
</dbReference>
<keyword evidence="17" id="KW-1185">Reference proteome</keyword>
<feature type="binding site" evidence="15">
    <location>
        <begin position="163"/>
        <end position="165"/>
    </location>
    <ligand>
        <name>beta-D-galactose</name>
        <dbReference type="ChEBI" id="CHEBI:27667"/>
    </ligand>
</feature>
<dbReference type="InterPro" id="IPR047215">
    <property type="entry name" value="Galactose_mutarotase-like"/>
</dbReference>
<dbReference type="GO" id="GO:0005737">
    <property type="term" value="C:cytoplasm"/>
    <property type="evidence" value="ECO:0007669"/>
    <property type="project" value="UniProtKB-SubCell"/>
</dbReference>
<reference evidence="16 17" key="1">
    <citation type="submission" date="2012-02" db="EMBL/GenBank/DDBJ databases">
        <title>Complete genome sequence of Actinoplanes missouriensis 431 (= NBRC 102363).</title>
        <authorList>
            <person name="Ohnishi Y."/>
            <person name="Ishikawa J."/>
            <person name="Sekine M."/>
            <person name="Hosoyama A."/>
            <person name="Harada T."/>
            <person name="Narita H."/>
            <person name="Hata T."/>
            <person name="Konno Y."/>
            <person name="Tutikane K."/>
            <person name="Fujita N."/>
            <person name="Horinouchi S."/>
            <person name="Hayakawa M."/>
        </authorList>
    </citation>
    <scope>NUCLEOTIDE SEQUENCE [LARGE SCALE GENOMIC DNA]</scope>
    <source>
        <strain evidence="17">ATCC 14538 / DSM 43046 / CBS 188.64 / JCM 3121 / NBRC 102363 / NCIMB 12654 / NRRL B-3342 / UNCC 431</strain>
    </source>
</reference>
<dbReference type="InterPro" id="IPR015443">
    <property type="entry name" value="Aldose_1-epimerase"/>
</dbReference>
<accession>I0H3N3</accession>
<dbReference type="UniPathway" id="UPA00242"/>
<dbReference type="InterPro" id="IPR018052">
    <property type="entry name" value="Ald1_epimerase_CS"/>
</dbReference>
<dbReference type="InterPro" id="IPR008183">
    <property type="entry name" value="Aldose_1/G6P_1-epimerase"/>
</dbReference>
<dbReference type="Pfam" id="PF01263">
    <property type="entry name" value="Aldose_epim"/>
    <property type="match status" value="1"/>
</dbReference>
<dbReference type="RefSeq" id="WP_014442515.1">
    <property type="nucleotide sequence ID" value="NC_017093.1"/>
</dbReference>
<dbReference type="InterPro" id="IPR011013">
    <property type="entry name" value="Gal_mutarotase_sf_dom"/>
</dbReference>
<evidence type="ECO:0000256" key="7">
    <source>
        <dbReference type="ARBA" id="ARBA00014165"/>
    </source>
</evidence>
<dbReference type="KEGG" id="ams:AMIS_24000"/>
<evidence type="ECO:0000256" key="13">
    <source>
        <dbReference type="PIRSR" id="PIRSR005096-1"/>
    </source>
</evidence>
<proteinExistence type="inferred from homology"/>
<dbReference type="STRING" id="512565.AMIS_24000"/>
<dbReference type="GO" id="GO:0033499">
    <property type="term" value="P:galactose catabolic process via UDP-galactose, Leloir pathway"/>
    <property type="evidence" value="ECO:0007669"/>
    <property type="project" value="TreeGrafter"/>
</dbReference>
<evidence type="ECO:0000256" key="1">
    <source>
        <dbReference type="ARBA" id="ARBA00001614"/>
    </source>
</evidence>
<evidence type="ECO:0000256" key="4">
    <source>
        <dbReference type="ARBA" id="ARBA00006206"/>
    </source>
</evidence>
<feature type="active site" description="Proton acceptor" evidence="13">
    <location>
        <position position="300"/>
    </location>
</feature>
<dbReference type="GO" id="GO:0004034">
    <property type="term" value="F:aldose 1-epimerase activity"/>
    <property type="evidence" value="ECO:0007669"/>
    <property type="project" value="UniProtKB-EC"/>
</dbReference>
<dbReference type="PIRSF" id="PIRSF005096">
    <property type="entry name" value="GALM"/>
    <property type="match status" value="1"/>
</dbReference>
<keyword evidence="9" id="KW-0597">Phosphoprotein</keyword>
<dbReference type="AlphaFoldDB" id="I0H3N3"/>
<keyword evidence="11 12" id="KW-0119">Carbohydrate metabolism</keyword>
<keyword evidence="8" id="KW-0963">Cytoplasm</keyword>
<dbReference type="PANTHER" id="PTHR10091">
    <property type="entry name" value="ALDOSE-1-EPIMERASE"/>
    <property type="match status" value="1"/>
</dbReference>
<dbReference type="GO" id="GO:0030246">
    <property type="term" value="F:carbohydrate binding"/>
    <property type="evidence" value="ECO:0007669"/>
    <property type="project" value="InterPro"/>
</dbReference>
<evidence type="ECO:0000256" key="8">
    <source>
        <dbReference type="ARBA" id="ARBA00022490"/>
    </source>
</evidence>
<dbReference type="PATRIC" id="fig|512565.3.peg.2398"/>
<dbReference type="HOGENOM" id="CLU_031753_2_0_11"/>
<comment type="pathway">
    <text evidence="3 12">Carbohydrate metabolism; hexose metabolism.</text>
</comment>
<dbReference type="Gene3D" id="2.70.98.10">
    <property type="match status" value="1"/>
</dbReference>
<dbReference type="GO" id="GO:0006006">
    <property type="term" value="P:glucose metabolic process"/>
    <property type="evidence" value="ECO:0007669"/>
    <property type="project" value="TreeGrafter"/>
</dbReference>
<comment type="similarity">
    <text evidence="4 12">Belongs to the aldose epimerase family.</text>
</comment>
<dbReference type="Proteomes" id="UP000007882">
    <property type="component" value="Chromosome"/>
</dbReference>
<sequence>MSADQYELTNANGMRVRILGYGGIVQSIEVPDRDGTIANVALGFDDPQGYRDHPGPYFGAIIGRFGNRIASGTFDLDGSTWKVPVNDGPNSLHGGLSGFDKKTWTCRSVENGLELTHVSPDGDEGFPGELSVTVTYTLAGDNALRIDYAAVTDAPTVVNLTNHSYFNLAGVGSGDVYGHLMQIHADGFLPVGPGLIPAGTVAPVEGTAMDFREPVAIGARIRAAEEQLLLAGGYDHNWVLRGSEDGLREVARVVEPVGGRTLTVLTTEPGMQFYSGNFLDGSFAGAGGRAYRQGDGFALETQHFPDSPNQPSFPSTVLRPGEEYRSTTVYQFGID</sequence>
<feature type="active site" description="Proton donor" evidence="13">
    <location>
        <position position="163"/>
    </location>
</feature>
<evidence type="ECO:0000256" key="9">
    <source>
        <dbReference type="ARBA" id="ARBA00022553"/>
    </source>
</evidence>
<evidence type="ECO:0000256" key="6">
    <source>
        <dbReference type="ARBA" id="ARBA00013185"/>
    </source>
</evidence>
<comment type="catalytic activity">
    <reaction evidence="1 12">
        <text>alpha-D-glucose = beta-D-glucose</text>
        <dbReference type="Rhea" id="RHEA:10264"/>
        <dbReference type="ChEBI" id="CHEBI:15903"/>
        <dbReference type="ChEBI" id="CHEBI:17925"/>
        <dbReference type="EC" id="5.1.3.3"/>
    </reaction>
</comment>
<evidence type="ECO:0000256" key="2">
    <source>
        <dbReference type="ARBA" id="ARBA00004496"/>
    </source>
</evidence>
<gene>
    <name evidence="16" type="ordered locus">AMIS_24000</name>
</gene>
<dbReference type="PROSITE" id="PS00545">
    <property type="entry name" value="ALDOSE_1_EPIMERASE"/>
    <property type="match status" value="1"/>
</dbReference>
<name>I0H3N3_ACTM4</name>
<dbReference type="FunFam" id="2.70.98.10:FF:000003">
    <property type="entry name" value="Aldose 1-epimerase"/>
    <property type="match status" value="1"/>
</dbReference>
<keyword evidence="10 12" id="KW-0413">Isomerase</keyword>
<comment type="subunit">
    <text evidence="5">Monomer.</text>
</comment>
<dbReference type="InterPro" id="IPR014718">
    <property type="entry name" value="GH-type_carb-bd"/>
</dbReference>
<evidence type="ECO:0000256" key="14">
    <source>
        <dbReference type="PIRSR" id="PIRSR005096-2"/>
    </source>
</evidence>
<feature type="binding site" evidence="14">
    <location>
        <position position="235"/>
    </location>
    <ligand>
        <name>beta-D-galactose</name>
        <dbReference type="ChEBI" id="CHEBI:27667"/>
    </ligand>
</feature>
<evidence type="ECO:0000256" key="10">
    <source>
        <dbReference type="ARBA" id="ARBA00023235"/>
    </source>
</evidence>
<dbReference type="EMBL" id="AP012319">
    <property type="protein sequence ID" value="BAL87620.1"/>
    <property type="molecule type" value="Genomic_DNA"/>
</dbReference>
<dbReference type="EC" id="5.1.3.3" evidence="6 12"/>
<feature type="binding site" evidence="15">
    <location>
        <begin position="67"/>
        <end position="68"/>
    </location>
    <ligand>
        <name>beta-D-galactose</name>
        <dbReference type="ChEBI" id="CHEBI:27667"/>
    </ligand>
</feature>
<dbReference type="SUPFAM" id="SSF74650">
    <property type="entry name" value="Galactose mutarotase-like"/>
    <property type="match status" value="1"/>
</dbReference>
<dbReference type="OrthoDB" id="9779408at2"/>
<dbReference type="PANTHER" id="PTHR10091:SF0">
    <property type="entry name" value="GALACTOSE MUTAROTASE"/>
    <property type="match status" value="1"/>
</dbReference>